<evidence type="ECO:0000256" key="2">
    <source>
        <dbReference type="ARBA" id="ARBA00022801"/>
    </source>
</evidence>
<dbReference type="SUPFAM" id="SSF55811">
    <property type="entry name" value="Nudix"/>
    <property type="match status" value="1"/>
</dbReference>
<dbReference type="PANTHER" id="PTHR43046">
    <property type="entry name" value="GDP-MANNOSE MANNOSYL HYDROLASE"/>
    <property type="match status" value="1"/>
</dbReference>
<keyword evidence="2 4" id="KW-0378">Hydrolase</keyword>
<dbReference type="PANTHER" id="PTHR43046:SF16">
    <property type="entry name" value="ADP-RIBOSE PYROPHOSPHATASE YJHB-RELATED"/>
    <property type="match status" value="1"/>
</dbReference>
<dbReference type="OrthoDB" id="346422at2157"/>
<dbReference type="AlphaFoldDB" id="C7NSP9"/>
<name>C7NSP9_HALUD</name>
<dbReference type="PROSITE" id="PS00893">
    <property type="entry name" value="NUDIX_BOX"/>
    <property type="match status" value="1"/>
</dbReference>
<dbReference type="GO" id="GO:0016787">
    <property type="term" value="F:hydrolase activity"/>
    <property type="evidence" value="ECO:0007669"/>
    <property type="project" value="UniProtKB-KW"/>
</dbReference>
<dbReference type="KEGG" id="hut:Huta_0523"/>
<dbReference type="Pfam" id="PF00293">
    <property type="entry name" value="NUDIX"/>
    <property type="match status" value="1"/>
</dbReference>
<evidence type="ECO:0000256" key="1">
    <source>
        <dbReference type="ARBA" id="ARBA00001946"/>
    </source>
</evidence>
<dbReference type="EMBL" id="CP001687">
    <property type="protein sequence ID" value="ACV10710.1"/>
    <property type="molecule type" value="Genomic_DNA"/>
</dbReference>
<dbReference type="InterPro" id="IPR020084">
    <property type="entry name" value="NUDIX_hydrolase_CS"/>
</dbReference>
<keyword evidence="5" id="KW-1185">Reference proteome</keyword>
<dbReference type="InterPro" id="IPR000086">
    <property type="entry name" value="NUDIX_hydrolase_dom"/>
</dbReference>
<dbReference type="Gene3D" id="3.90.79.10">
    <property type="entry name" value="Nucleoside Triphosphate Pyrophosphohydrolase"/>
    <property type="match status" value="1"/>
</dbReference>
<feature type="domain" description="Nudix hydrolase" evidence="3">
    <location>
        <begin position="55"/>
        <end position="187"/>
    </location>
</feature>
<reference evidence="4 5" key="1">
    <citation type="journal article" date="2009" name="Stand. Genomic Sci.">
        <title>Complete genome sequence of Halorhabdus utahensis type strain (AX-2).</title>
        <authorList>
            <person name="Anderson I."/>
            <person name="Tindall B.J."/>
            <person name="Pomrenke H."/>
            <person name="Goker M."/>
            <person name="Lapidus A."/>
            <person name="Nolan M."/>
            <person name="Copeland A."/>
            <person name="Glavina Del Rio T."/>
            <person name="Chen F."/>
            <person name="Tice H."/>
            <person name="Cheng J.F."/>
            <person name="Lucas S."/>
            <person name="Chertkov O."/>
            <person name="Bruce D."/>
            <person name="Brettin T."/>
            <person name="Detter J.C."/>
            <person name="Han C."/>
            <person name="Goodwin L."/>
            <person name="Land M."/>
            <person name="Hauser L."/>
            <person name="Chang Y.J."/>
            <person name="Jeffries C.D."/>
            <person name="Pitluck S."/>
            <person name="Pati A."/>
            <person name="Mavromatis K."/>
            <person name="Ivanova N."/>
            <person name="Ovchinnikova G."/>
            <person name="Chen A."/>
            <person name="Palaniappan K."/>
            <person name="Chain P."/>
            <person name="Rohde M."/>
            <person name="Bristow J."/>
            <person name="Eisen J.A."/>
            <person name="Markowitz V."/>
            <person name="Hugenholtz P."/>
            <person name="Kyrpides N.C."/>
            <person name="Klenk H.P."/>
        </authorList>
    </citation>
    <scope>NUCLEOTIDE SEQUENCE [LARGE SCALE GENOMIC DNA]</scope>
    <source>
        <strain evidence="5">DSM 12940 / JCM 11049 / AX-2</strain>
    </source>
</reference>
<dbReference type="RefSeq" id="WP_015788291.1">
    <property type="nucleotide sequence ID" value="NC_013158.1"/>
</dbReference>
<dbReference type="PRINTS" id="PR00502">
    <property type="entry name" value="NUDIXFAMILY"/>
</dbReference>
<dbReference type="eggNOG" id="arCOG01083">
    <property type="taxonomic scope" value="Archaea"/>
</dbReference>
<dbReference type="STRING" id="519442.Huta_0523"/>
<protein>
    <submittedName>
        <fullName evidence="4">NUDIX hydrolase</fullName>
    </submittedName>
</protein>
<gene>
    <name evidence="4" type="ordered locus">Huta_0523</name>
</gene>
<evidence type="ECO:0000313" key="5">
    <source>
        <dbReference type="Proteomes" id="UP000002071"/>
    </source>
</evidence>
<sequence>MTVVDDLWYRADLAEQEAEQTYHRLLDDRDDVMEFTRTRYVSRPRFETITERIQDNGLPYGAHMVVSRDDGALLLVRHDAVGKWVLPGGEVGPAESFREAARRELAEEAGIGADFDDLALLGRVQFYCNEYETWGVLPIYEGHATETSLTVADPDGEITDADWFRSLPEDTRDRDVLVRFRDRELDN</sequence>
<dbReference type="GeneID" id="8382790"/>
<dbReference type="PROSITE" id="PS51462">
    <property type="entry name" value="NUDIX"/>
    <property type="match status" value="1"/>
</dbReference>
<dbReference type="InterPro" id="IPR020476">
    <property type="entry name" value="Nudix_hydrolase"/>
</dbReference>
<evidence type="ECO:0000259" key="3">
    <source>
        <dbReference type="PROSITE" id="PS51462"/>
    </source>
</evidence>
<dbReference type="InterPro" id="IPR015797">
    <property type="entry name" value="NUDIX_hydrolase-like_dom_sf"/>
</dbReference>
<comment type="cofactor">
    <cofactor evidence="1">
        <name>Mg(2+)</name>
        <dbReference type="ChEBI" id="CHEBI:18420"/>
    </cofactor>
</comment>
<organism evidence="4 5">
    <name type="scientific">Halorhabdus utahensis (strain DSM 12940 / JCM 11049 / AX-2)</name>
    <dbReference type="NCBI Taxonomy" id="519442"/>
    <lineage>
        <taxon>Archaea</taxon>
        <taxon>Methanobacteriati</taxon>
        <taxon>Methanobacteriota</taxon>
        <taxon>Stenosarchaea group</taxon>
        <taxon>Halobacteria</taxon>
        <taxon>Halobacteriales</taxon>
        <taxon>Haloarculaceae</taxon>
        <taxon>Halorhabdus</taxon>
    </lineage>
</organism>
<dbReference type="Proteomes" id="UP000002071">
    <property type="component" value="Chromosome"/>
</dbReference>
<proteinExistence type="predicted"/>
<dbReference type="HOGENOM" id="CLU_1465051_0_0_2"/>
<evidence type="ECO:0000313" key="4">
    <source>
        <dbReference type="EMBL" id="ACV10710.1"/>
    </source>
</evidence>
<accession>C7NSP9</accession>